<dbReference type="GO" id="GO:0051015">
    <property type="term" value="F:actin filament binding"/>
    <property type="evidence" value="ECO:0007669"/>
    <property type="project" value="InterPro"/>
</dbReference>
<reference evidence="3" key="2">
    <citation type="submission" date="2007-04" db="EMBL/GenBank/DDBJ databases">
        <title>The genome of the human body louse.</title>
        <authorList>
            <consortium name="The Human Body Louse Genome Consortium"/>
            <person name="Kirkness E."/>
            <person name="Walenz B."/>
            <person name="Hass B."/>
            <person name="Bruggner R."/>
            <person name="Strausberg R."/>
        </authorList>
    </citation>
    <scope>NUCLEOTIDE SEQUENCE</scope>
    <source>
        <strain evidence="3">USDA</strain>
    </source>
</reference>
<dbReference type="Gene3D" id="3.40.20.10">
    <property type="entry name" value="Severin"/>
    <property type="match status" value="5"/>
</dbReference>
<dbReference type="Proteomes" id="UP000009046">
    <property type="component" value="Unassembled WGS sequence"/>
</dbReference>
<proteinExistence type="predicted"/>
<dbReference type="VEuPathDB" id="VectorBase:PHUM294450"/>
<dbReference type="PANTHER" id="PTHR11977">
    <property type="entry name" value="VILLIN"/>
    <property type="match status" value="1"/>
</dbReference>
<dbReference type="GO" id="GO:0008154">
    <property type="term" value="P:actin polymerization or depolymerization"/>
    <property type="evidence" value="ECO:0007669"/>
    <property type="project" value="TreeGrafter"/>
</dbReference>
<sequence length="1209" mass="136212">MIFQVGSVGRSVGRNNNASSIVKSQSHSAVSSAFRSSLKTDSTKCKTSGFNGTVENQDETDESRARMGGSLRRSTTQPFKSTESSSNTDDDMSGATIQERLARLKRNGELNWQKRKSQITNIENELSVITSGNYLFKENSLSKNEIPSRSICRKEKEGTDLKSSILADRLGKLDAAKDGWKKRIQPSDAVRFSVEGKMFGKTDSQIPPRPSLSILSTQRTKRSPKAAKFKSKKCNNSLKSMPSSPCNEQLSNPISRSVSAPGSGKDGLLSLSSSSSVAEDEKDAKGLKVSVPKTDDETFTSFFNGGLSSEKILRERLEINDEDLDLVTNINSSQLLVQKKNIKMQRRRVTVRNPLKSLAARLDLQEYTEVKTGVAQKELKRIKLEKAAKNSTLAIEALAGLASQEDFTAITLKKPMEGTIFPDSPYKSLMLLHVKGRRHVQTRLIEPIAENVNTGDCFILVSGNKIFHYVGKYANVIERSRGSEISSNILQNGDLGCTADSIITIGESGKATTEQIKEFWNLLGGKPDCERKAGNPDEDELFESCLVDTNMVYELINDELVPNENYWGSIPKIEILDPNKVLIFDFGSEFYVWMGKNVGPSVRKTALKVAKELWEEGFDYLDCAVCPLTAASFLGENGVNREIPDSAKAGPVRPSWALFAKITQNMETVLFREKFLDWPDYSRVIQKSKKNEESEHNGSLNTDFKACDVKDMIENVVPEPDLILENSHLGRGIRFFDEETRRCSEISTREVTVWHINEYEYSEVPSKSVGQFHEEDSYVIRWHYTITITGRELSGQPSKHFTTGRDRYAYFCWQGANSPVNDKGAAACLTVELDKEHGPQIQVVQGFEPPAFLNLFQGKMIVHGGRRFSEEVSTGPWRMFICRGETESEAVLFEVPCSMRQLRSVTSFALINNSTGKIIVWHGWKSCEHTKRVILHAVNEIQKNMYDEFKFESSKITIREEMEGSESRDFLNAVGGDNRKLYFSLLDNDDFEVKTPRLFHLTSVSGEFQFNELASPYLTKNVPTPFPFLQSDLYSASQPALFLLDSPSGLWLWQGWWDNNTESDRGTGNVRFQAERRAAMTTALAYWDHKNKNSPPEVYLVWAGLEPLVFTNQFPFWTNRDDVAEINIQDGKKPGEILSVKTELESLTQSYYPLSQLQNRPLPDGVNPTSLEDYLKPQCFQELFGLEKEEFIRMPSWKKKKLKQEAGLF</sequence>
<dbReference type="GO" id="GO:0051014">
    <property type="term" value="P:actin filament severing"/>
    <property type="evidence" value="ECO:0007669"/>
    <property type="project" value="TreeGrafter"/>
</dbReference>
<feature type="compositionally biased region" description="Basic residues" evidence="1">
    <location>
        <begin position="219"/>
        <end position="233"/>
    </location>
</feature>
<protein>
    <submittedName>
        <fullName evidence="3 4">Supervillin, putative</fullName>
    </submittedName>
</protein>
<dbReference type="EMBL" id="AAZO01003413">
    <property type="status" value="NOT_ANNOTATED_CDS"/>
    <property type="molecule type" value="Genomic_DNA"/>
</dbReference>
<dbReference type="RefSeq" id="XP_002427103.1">
    <property type="nucleotide sequence ID" value="XM_002427058.1"/>
</dbReference>
<dbReference type="SUPFAM" id="SSF47050">
    <property type="entry name" value="VHP, Villin headpiece domain"/>
    <property type="match status" value="1"/>
</dbReference>
<dbReference type="EMBL" id="DS235281">
    <property type="protein sequence ID" value="EEB14365.1"/>
    <property type="molecule type" value="Genomic_DNA"/>
</dbReference>
<dbReference type="SUPFAM" id="SSF55753">
    <property type="entry name" value="Actin depolymerizing proteins"/>
    <property type="match status" value="5"/>
</dbReference>
<feature type="compositionally biased region" description="Polar residues" evidence="1">
    <location>
        <begin position="72"/>
        <end position="87"/>
    </location>
</feature>
<dbReference type="SMART" id="SM00153">
    <property type="entry name" value="VHP"/>
    <property type="match status" value="1"/>
</dbReference>
<dbReference type="InterPro" id="IPR007122">
    <property type="entry name" value="Villin/Gelsolin"/>
</dbReference>
<dbReference type="Pfam" id="PF02209">
    <property type="entry name" value="VHP"/>
    <property type="match status" value="1"/>
</dbReference>
<dbReference type="InterPro" id="IPR003128">
    <property type="entry name" value="Villin_headpiece"/>
</dbReference>
<feature type="compositionally biased region" description="Polar residues" evidence="1">
    <location>
        <begin position="45"/>
        <end position="55"/>
    </location>
</feature>
<accession>E0VLV9</accession>
<gene>
    <name evidence="4" type="primary">8229736</name>
    <name evidence="3" type="ORF">Phum_PHUM294450</name>
</gene>
<dbReference type="AlphaFoldDB" id="E0VLV9"/>
<dbReference type="Gene3D" id="1.10.950.10">
    <property type="entry name" value="Villin headpiece domain"/>
    <property type="match status" value="1"/>
</dbReference>
<dbReference type="CDD" id="cd11293">
    <property type="entry name" value="gelsolin_S4_like"/>
    <property type="match status" value="1"/>
</dbReference>
<evidence type="ECO:0000313" key="5">
    <source>
        <dbReference type="Proteomes" id="UP000009046"/>
    </source>
</evidence>
<organism>
    <name type="scientific">Pediculus humanus subsp. corporis</name>
    <name type="common">Body louse</name>
    <dbReference type="NCBI Taxonomy" id="121224"/>
    <lineage>
        <taxon>Eukaryota</taxon>
        <taxon>Metazoa</taxon>
        <taxon>Ecdysozoa</taxon>
        <taxon>Arthropoda</taxon>
        <taxon>Hexapoda</taxon>
        <taxon>Insecta</taxon>
        <taxon>Pterygota</taxon>
        <taxon>Neoptera</taxon>
        <taxon>Paraneoptera</taxon>
        <taxon>Psocodea</taxon>
        <taxon>Troctomorpha</taxon>
        <taxon>Phthiraptera</taxon>
        <taxon>Anoplura</taxon>
        <taxon>Pediculidae</taxon>
        <taxon>Pediculus</taxon>
    </lineage>
</organism>
<dbReference type="GeneID" id="8229736"/>
<dbReference type="InterPro" id="IPR029006">
    <property type="entry name" value="ADF-H/Gelsolin-like_dom_sf"/>
</dbReference>
<dbReference type="PROSITE" id="PS51089">
    <property type="entry name" value="HP"/>
    <property type="match status" value="1"/>
</dbReference>
<dbReference type="OrthoDB" id="28894at2759"/>
<dbReference type="KEGG" id="phu:Phum_PHUM294450"/>
<evidence type="ECO:0000256" key="1">
    <source>
        <dbReference type="SAM" id="MobiDB-lite"/>
    </source>
</evidence>
<dbReference type="eggNOG" id="KOG0445">
    <property type="taxonomic scope" value="Eukaryota"/>
</dbReference>
<dbReference type="InterPro" id="IPR036886">
    <property type="entry name" value="Villin_headpiece_dom_sf"/>
</dbReference>
<dbReference type="PANTHER" id="PTHR11977:SF45">
    <property type="entry name" value="SUPERVILLIN"/>
    <property type="match status" value="1"/>
</dbReference>
<evidence type="ECO:0000313" key="3">
    <source>
        <dbReference type="EMBL" id="EEB14365.1"/>
    </source>
</evidence>
<dbReference type="SMART" id="SM00262">
    <property type="entry name" value="GEL"/>
    <property type="match status" value="3"/>
</dbReference>
<dbReference type="GO" id="GO:0005737">
    <property type="term" value="C:cytoplasm"/>
    <property type="evidence" value="ECO:0007669"/>
    <property type="project" value="TreeGrafter"/>
</dbReference>
<feature type="compositionally biased region" description="Low complexity" evidence="1">
    <location>
        <begin position="21"/>
        <end position="37"/>
    </location>
</feature>
<reference evidence="3" key="1">
    <citation type="submission" date="2007-04" db="EMBL/GenBank/DDBJ databases">
        <title>Annotation of Pediculus humanus corporis strain USDA.</title>
        <authorList>
            <person name="Kirkness E."/>
            <person name="Hannick L."/>
            <person name="Hass B."/>
            <person name="Bruggner R."/>
            <person name="Lawson D."/>
            <person name="Bidwell S."/>
            <person name="Joardar V."/>
            <person name="Caler E."/>
            <person name="Walenz B."/>
            <person name="Inman J."/>
            <person name="Schobel S."/>
            <person name="Galinsky K."/>
            <person name="Amedeo P."/>
            <person name="Strausberg R."/>
        </authorList>
    </citation>
    <scope>NUCLEOTIDE SEQUENCE</scope>
    <source>
        <strain evidence="3">USDA</strain>
    </source>
</reference>
<reference evidence="4" key="3">
    <citation type="submission" date="2021-02" db="UniProtKB">
        <authorList>
            <consortium name="EnsemblMetazoa"/>
        </authorList>
    </citation>
    <scope>IDENTIFICATION</scope>
    <source>
        <strain evidence="4">USDA</strain>
    </source>
</reference>
<evidence type="ECO:0000259" key="2">
    <source>
        <dbReference type="PROSITE" id="PS51089"/>
    </source>
</evidence>
<dbReference type="GO" id="GO:0015629">
    <property type="term" value="C:actin cytoskeleton"/>
    <property type="evidence" value="ECO:0007669"/>
    <property type="project" value="TreeGrafter"/>
</dbReference>
<name>E0VLV9_PEDHC</name>
<dbReference type="OMA" id="HFPHERI"/>
<dbReference type="GO" id="GO:0051016">
    <property type="term" value="P:barbed-end actin filament capping"/>
    <property type="evidence" value="ECO:0007669"/>
    <property type="project" value="TreeGrafter"/>
</dbReference>
<feature type="compositionally biased region" description="Polar residues" evidence="1">
    <location>
        <begin position="234"/>
        <end position="260"/>
    </location>
</feature>
<dbReference type="GO" id="GO:0005546">
    <property type="term" value="F:phosphatidylinositol-4,5-bisphosphate binding"/>
    <property type="evidence" value="ECO:0007669"/>
    <property type="project" value="TreeGrafter"/>
</dbReference>
<feature type="domain" description="HP" evidence="2">
    <location>
        <begin position="1146"/>
        <end position="1209"/>
    </location>
</feature>
<dbReference type="HOGENOM" id="CLU_001547_0_1_1"/>
<keyword evidence="5" id="KW-1185">Reference proteome</keyword>
<dbReference type="InParanoid" id="E0VLV9"/>
<feature type="region of interest" description="Disordered" evidence="1">
    <location>
        <begin position="200"/>
        <end position="289"/>
    </location>
</feature>
<feature type="region of interest" description="Disordered" evidence="1">
    <location>
        <begin position="21"/>
        <end position="94"/>
    </location>
</feature>
<dbReference type="EnsemblMetazoa" id="PHUM294450-RA">
    <property type="protein sequence ID" value="PHUM294450-PA"/>
    <property type="gene ID" value="PHUM294450"/>
</dbReference>
<evidence type="ECO:0000313" key="4">
    <source>
        <dbReference type="EnsemblMetazoa" id="PHUM294450-PA"/>
    </source>
</evidence>
<dbReference type="CTD" id="8229736"/>